<dbReference type="Gene3D" id="3.40.50.300">
    <property type="entry name" value="P-loop containing nucleotide triphosphate hydrolases"/>
    <property type="match status" value="1"/>
</dbReference>
<sequence length="72" mass="8310">MLNKNIFLIGMMGSGKSSIAPKLSNKFNIPYIDTDEDLLSILDNNFSEISEIKFRQLESVYFLEKIKKNHNI</sequence>
<evidence type="ECO:0008006" key="2">
    <source>
        <dbReference type="Google" id="ProtNLM"/>
    </source>
</evidence>
<dbReference type="AlphaFoldDB" id="A0A383AGY1"/>
<dbReference type="InterPro" id="IPR027417">
    <property type="entry name" value="P-loop_NTPase"/>
</dbReference>
<name>A0A383AGY1_9ZZZZ</name>
<organism evidence="1">
    <name type="scientific">marine metagenome</name>
    <dbReference type="NCBI Taxonomy" id="408172"/>
    <lineage>
        <taxon>unclassified sequences</taxon>
        <taxon>metagenomes</taxon>
        <taxon>ecological metagenomes</taxon>
    </lineage>
</organism>
<reference evidence="1" key="1">
    <citation type="submission" date="2018-05" db="EMBL/GenBank/DDBJ databases">
        <authorList>
            <person name="Lanie J.A."/>
            <person name="Ng W.-L."/>
            <person name="Kazmierczak K.M."/>
            <person name="Andrzejewski T.M."/>
            <person name="Davidsen T.M."/>
            <person name="Wayne K.J."/>
            <person name="Tettelin H."/>
            <person name="Glass J.I."/>
            <person name="Rusch D."/>
            <person name="Podicherti R."/>
            <person name="Tsui H.-C.T."/>
            <person name="Winkler M.E."/>
        </authorList>
    </citation>
    <scope>NUCLEOTIDE SEQUENCE</scope>
</reference>
<gene>
    <name evidence="1" type="ORF">METZ01_LOCUS459876</name>
</gene>
<dbReference type="Pfam" id="PF01202">
    <property type="entry name" value="SKI"/>
    <property type="match status" value="1"/>
</dbReference>
<accession>A0A383AGY1</accession>
<dbReference type="PRINTS" id="PR01100">
    <property type="entry name" value="SHIKIMTKNASE"/>
</dbReference>
<dbReference type="SUPFAM" id="SSF52540">
    <property type="entry name" value="P-loop containing nucleoside triphosphate hydrolases"/>
    <property type="match status" value="1"/>
</dbReference>
<feature type="non-terminal residue" evidence="1">
    <location>
        <position position="72"/>
    </location>
</feature>
<proteinExistence type="predicted"/>
<dbReference type="EMBL" id="UINC01192074">
    <property type="protein sequence ID" value="SVE07022.1"/>
    <property type="molecule type" value="Genomic_DNA"/>
</dbReference>
<dbReference type="InterPro" id="IPR031322">
    <property type="entry name" value="Shikimate/glucono_kinase"/>
</dbReference>
<evidence type="ECO:0000313" key="1">
    <source>
        <dbReference type="EMBL" id="SVE07022.1"/>
    </source>
</evidence>
<protein>
    <recommendedName>
        <fullName evidence="2">Shikimate kinase</fullName>
    </recommendedName>
</protein>